<feature type="region of interest" description="Disordered" evidence="5">
    <location>
        <begin position="125"/>
        <end position="149"/>
    </location>
</feature>
<keyword evidence="2 6" id="KW-0732">Signal</keyword>
<feature type="coiled-coil region" evidence="4">
    <location>
        <begin position="176"/>
        <end position="207"/>
    </location>
</feature>
<comment type="caution">
    <text evidence="7">The sequence shown here is derived from an EMBL/GenBank/DDBJ whole genome shotgun (WGS) entry which is preliminary data.</text>
</comment>
<evidence type="ECO:0000313" key="8">
    <source>
        <dbReference type="Proteomes" id="UP000239663"/>
    </source>
</evidence>
<dbReference type="EMBL" id="PKOZ01000016">
    <property type="protein sequence ID" value="PQD94011.1"/>
    <property type="molecule type" value="Genomic_DNA"/>
</dbReference>
<dbReference type="PRINTS" id="PR00691">
    <property type="entry name" value="ADHESINB"/>
</dbReference>
<feature type="signal peptide" evidence="6">
    <location>
        <begin position="1"/>
        <end position="19"/>
    </location>
</feature>
<dbReference type="OrthoDB" id="9810636at2"/>
<evidence type="ECO:0000256" key="2">
    <source>
        <dbReference type="ARBA" id="ARBA00022729"/>
    </source>
</evidence>
<evidence type="ECO:0000313" key="7">
    <source>
        <dbReference type="EMBL" id="PQD94011.1"/>
    </source>
</evidence>
<dbReference type="GO" id="GO:0046872">
    <property type="term" value="F:metal ion binding"/>
    <property type="evidence" value="ECO:0007669"/>
    <property type="project" value="InterPro"/>
</dbReference>
<dbReference type="PANTHER" id="PTHR42953:SF8">
    <property type="entry name" value="ZINT DOMAIN-CONTAINING PROTEIN"/>
    <property type="match status" value="1"/>
</dbReference>
<proteinExistence type="inferred from homology"/>
<dbReference type="AlphaFoldDB" id="A0A2S7MW22"/>
<feature type="compositionally biased region" description="Basic and acidic residues" evidence="5">
    <location>
        <begin position="125"/>
        <end position="146"/>
    </location>
</feature>
<dbReference type="GO" id="GO:0030001">
    <property type="term" value="P:metal ion transport"/>
    <property type="evidence" value="ECO:0007669"/>
    <property type="project" value="InterPro"/>
</dbReference>
<dbReference type="SUPFAM" id="SSF53807">
    <property type="entry name" value="Helical backbone' metal receptor"/>
    <property type="match status" value="1"/>
</dbReference>
<dbReference type="InterPro" id="IPR006128">
    <property type="entry name" value="Lipoprotein_PsaA-like"/>
</dbReference>
<evidence type="ECO:0000256" key="4">
    <source>
        <dbReference type="SAM" id="Coils"/>
    </source>
</evidence>
<reference evidence="7 8" key="1">
    <citation type="submission" date="2017-12" db="EMBL/GenBank/DDBJ databases">
        <title>Taxonomic description and draft genome of Pradoshia cofamensis Gen. nov., sp. nov., a thermotolerant bacillale isolated from anterior gut of earthworm Eisenia fetida.</title>
        <authorList>
            <person name="Saha T."/>
            <person name="Chakraborty R."/>
        </authorList>
    </citation>
    <scope>NUCLEOTIDE SEQUENCE [LARGE SCALE GENOMIC DNA]</scope>
    <source>
        <strain evidence="7 8">EAG3</strain>
    </source>
</reference>
<dbReference type="PRINTS" id="PR00690">
    <property type="entry name" value="ADHESNFAMILY"/>
</dbReference>
<name>A0A2S7MW22_9BACI</name>
<feature type="chain" id="PRO_5038399280" evidence="6">
    <location>
        <begin position="20"/>
        <end position="317"/>
    </location>
</feature>
<evidence type="ECO:0000256" key="5">
    <source>
        <dbReference type="SAM" id="MobiDB-lite"/>
    </source>
</evidence>
<dbReference type="PROSITE" id="PS51257">
    <property type="entry name" value="PROKAR_LIPOPROTEIN"/>
    <property type="match status" value="1"/>
</dbReference>
<evidence type="ECO:0000256" key="3">
    <source>
        <dbReference type="RuleBase" id="RU003512"/>
    </source>
</evidence>
<dbReference type="RefSeq" id="WP_104850652.1">
    <property type="nucleotide sequence ID" value="NZ_PKOZ01000016.1"/>
</dbReference>
<evidence type="ECO:0000256" key="1">
    <source>
        <dbReference type="ARBA" id="ARBA00022448"/>
    </source>
</evidence>
<dbReference type="InterPro" id="IPR050492">
    <property type="entry name" value="Bact_metal-bind_prot9"/>
</dbReference>
<dbReference type="Gene3D" id="3.40.50.1980">
    <property type="entry name" value="Nitrogenase molybdenum iron protein domain"/>
    <property type="match status" value="2"/>
</dbReference>
<comment type="similarity">
    <text evidence="3">Belongs to the bacterial solute-binding protein 9 family.</text>
</comment>
<dbReference type="Pfam" id="PF01297">
    <property type="entry name" value="ZnuA"/>
    <property type="match status" value="1"/>
</dbReference>
<protein>
    <submittedName>
        <fullName evidence="7">Adhesin</fullName>
    </submittedName>
</protein>
<sequence>MRKLTFIFALILTASVFLAGCGSSSSETKKDDNKITIYTTVYPLQYFAEQIGGDYVDVNSVYPAGVDEHTFEPTQKDIINIAEADLFYYIGYNLEGFVTNAKKTLKNENVDMIAIGEEVHIGEDSHTAEEHNHEEEDDHGHEHGSTDPHLWIDPVYAKEMAELIKDSLSSKLPEQSDTFESNYEALAEKLDNLNEDYSKTIENAKHSEFLVSHAAFGYWTSRYGLDQISISGISTSEEPSQKSLQNLVEKARKYNLKYLLVEQNVSSKLTNVIKNEAKLTTLPIHNLATLTQDDIDKDRDYFSIMEDNLESLNTALN</sequence>
<keyword evidence="1 3" id="KW-0813">Transport</keyword>
<keyword evidence="8" id="KW-1185">Reference proteome</keyword>
<dbReference type="PANTHER" id="PTHR42953">
    <property type="entry name" value="HIGH-AFFINITY ZINC UPTAKE SYSTEM PROTEIN ZNUA-RELATED"/>
    <property type="match status" value="1"/>
</dbReference>
<dbReference type="InterPro" id="IPR006129">
    <property type="entry name" value="AdhesinB"/>
</dbReference>
<dbReference type="GO" id="GO:0007155">
    <property type="term" value="P:cell adhesion"/>
    <property type="evidence" value="ECO:0007669"/>
    <property type="project" value="InterPro"/>
</dbReference>
<dbReference type="InterPro" id="IPR006127">
    <property type="entry name" value="ZnuA-like"/>
</dbReference>
<accession>A0A2S7MW22</accession>
<dbReference type="Proteomes" id="UP000239663">
    <property type="component" value="Unassembled WGS sequence"/>
</dbReference>
<evidence type="ECO:0000256" key="6">
    <source>
        <dbReference type="SAM" id="SignalP"/>
    </source>
</evidence>
<keyword evidence="4" id="KW-0175">Coiled coil</keyword>
<organism evidence="7 8">
    <name type="scientific">Pradoshia eiseniae</name>
    <dbReference type="NCBI Taxonomy" id="2064768"/>
    <lineage>
        <taxon>Bacteria</taxon>
        <taxon>Bacillati</taxon>
        <taxon>Bacillota</taxon>
        <taxon>Bacilli</taxon>
        <taxon>Bacillales</taxon>
        <taxon>Bacillaceae</taxon>
        <taxon>Pradoshia</taxon>
    </lineage>
</organism>
<gene>
    <name evidence="7" type="ORF">CYL18_16705</name>
</gene>